<keyword evidence="2" id="KW-1185">Reference proteome</keyword>
<dbReference type="EMBL" id="ARZY01000039">
    <property type="protein sequence ID" value="EWH08686.1"/>
    <property type="molecule type" value="Genomic_DNA"/>
</dbReference>
<evidence type="ECO:0000313" key="1">
    <source>
        <dbReference type="EMBL" id="EWH08686.1"/>
    </source>
</evidence>
<dbReference type="OrthoDB" id="5593192at2"/>
<evidence type="ECO:0000313" key="2">
    <source>
        <dbReference type="Proteomes" id="UP000019276"/>
    </source>
</evidence>
<dbReference type="RefSeq" id="WP_035015913.1">
    <property type="nucleotide sequence ID" value="NZ_ARZY01000039.1"/>
</dbReference>
<proteinExistence type="predicted"/>
<accession>W7Q9N6</accession>
<sequence length="116" mass="13070">MGMADLKKTCSKQYELAEFDVDDFIDDVDNYIHGRQSFIFPPQLTVVEESSRLTSLPVCKQVRKNATFSLNTECIAQLNSLSQAQAVNKSKLIRILINQFAQLSPSEQKKILMSLG</sequence>
<comment type="caution">
    <text evidence="1">The sequence shown here is derived from an EMBL/GenBank/DDBJ whole genome shotgun (WGS) entry which is preliminary data.</text>
</comment>
<organism evidence="1 2">
    <name type="scientific">Catenovulum agarivorans DS-2</name>
    <dbReference type="NCBI Taxonomy" id="1328313"/>
    <lineage>
        <taxon>Bacteria</taxon>
        <taxon>Pseudomonadati</taxon>
        <taxon>Pseudomonadota</taxon>
        <taxon>Gammaproteobacteria</taxon>
        <taxon>Alteromonadales</taxon>
        <taxon>Alteromonadaceae</taxon>
        <taxon>Catenovulum</taxon>
    </lineage>
</organism>
<dbReference type="AlphaFoldDB" id="W7Q9N6"/>
<name>W7Q9N6_9ALTE</name>
<dbReference type="Proteomes" id="UP000019276">
    <property type="component" value="Unassembled WGS sequence"/>
</dbReference>
<dbReference type="STRING" id="1328313.DS2_16079"/>
<protein>
    <submittedName>
        <fullName evidence="1">RepA domain-containing protein</fullName>
    </submittedName>
</protein>
<reference evidence="1 2" key="1">
    <citation type="journal article" date="2014" name="Genome Announc.">
        <title>Draft Genome Sequence of the Agar-Degrading Bacterium Catenovulum sp. Strain DS-2, Isolated from Intestines of Haliotis diversicolor.</title>
        <authorList>
            <person name="Shan D."/>
            <person name="Li X."/>
            <person name="Gu Z."/>
            <person name="Wei G."/>
            <person name="Gao Z."/>
            <person name="Shao Z."/>
        </authorList>
    </citation>
    <scope>NUCLEOTIDE SEQUENCE [LARGE SCALE GENOMIC DNA]</scope>
    <source>
        <strain evidence="1 2">DS-2</strain>
    </source>
</reference>
<gene>
    <name evidence="1" type="ORF">DS2_16079</name>
</gene>